<dbReference type="EMBL" id="KN427686">
    <property type="protein sequence ID" value="KHG24149.1"/>
    <property type="molecule type" value="Genomic_DNA"/>
</dbReference>
<organism evidence="2 3">
    <name type="scientific">Gossypium arboreum</name>
    <name type="common">Tree cotton</name>
    <name type="synonym">Gossypium nanking</name>
    <dbReference type="NCBI Taxonomy" id="29729"/>
    <lineage>
        <taxon>Eukaryota</taxon>
        <taxon>Viridiplantae</taxon>
        <taxon>Streptophyta</taxon>
        <taxon>Embryophyta</taxon>
        <taxon>Tracheophyta</taxon>
        <taxon>Spermatophyta</taxon>
        <taxon>Magnoliopsida</taxon>
        <taxon>eudicotyledons</taxon>
        <taxon>Gunneridae</taxon>
        <taxon>Pentapetalae</taxon>
        <taxon>rosids</taxon>
        <taxon>malvids</taxon>
        <taxon>Malvales</taxon>
        <taxon>Malvaceae</taxon>
        <taxon>Malvoideae</taxon>
        <taxon>Gossypium</taxon>
    </lineage>
</organism>
<feature type="compositionally biased region" description="Basic and acidic residues" evidence="1">
    <location>
        <begin position="44"/>
        <end position="54"/>
    </location>
</feature>
<evidence type="ECO:0000313" key="3">
    <source>
        <dbReference type="Proteomes" id="UP000032142"/>
    </source>
</evidence>
<evidence type="ECO:0000256" key="1">
    <source>
        <dbReference type="SAM" id="MobiDB-lite"/>
    </source>
</evidence>
<accession>A0A0B0PI90</accession>
<sequence>MPPEQRLRAFLNFTSEHQTRYEEIQHRPIPVCTRTTRSNKVFRRRCDPATREQEEQSPSNVDK</sequence>
<proteinExistence type="predicted"/>
<reference evidence="3" key="1">
    <citation type="submission" date="2014-09" db="EMBL/GenBank/DDBJ databases">
        <authorList>
            <person name="Mudge J."/>
            <person name="Ramaraj T."/>
            <person name="Lindquist I.E."/>
            <person name="Bharti A.K."/>
            <person name="Sundararajan A."/>
            <person name="Cameron C.T."/>
            <person name="Woodward J.E."/>
            <person name="May G.D."/>
            <person name="Brubaker C."/>
            <person name="Broadhvest J."/>
            <person name="Wilkins T.A."/>
        </authorList>
    </citation>
    <scope>NUCLEOTIDE SEQUENCE</scope>
    <source>
        <strain evidence="3">cv. AKA8401</strain>
    </source>
</reference>
<dbReference type="Proteomes" id="UP000032142">
    <property type="component" value="Unassembled WGS sequence"/>
</dbReference>
<evidence type="ECO:0000313" key="2">
    <source>
        <dbReference type="EMBL" id="KHG24149.1"/>
    </source>
</evidence>
<gene>
    <name evidence="2" type="ORF">F383_07056</name>
</gene>
<dbReference type="AlphaFoldDB" id="A0A0B0PI90"/>
<keyword evidence="3" id="KW-1185">Reference proteome</keyword>
<name>A0A0B0PI90_GOSAR</name>
<protein>
    <submittedName>
        <fullName evidence="2">Uncharacterized protein</fullName>
    </submittedName>
</protein>
<feature type="region of interest" description="Disordered" evidence="1">
    <location>
        <begin position="43"/>
        <end position="63"/>
    </location>
</feature>